<protein>
    <recommendedName>
        <fullName evidence="10">Odorant receptor</fullName>
    </recommendedName>
</protein>
<dbReference type="PANTHER" id="PTHR21137:SF35">
    <property type="entry name" value="ODORANT RECEPTOR 19A-RELATED"/>
    <property type="match status" value="1"/>
</dbReference>
<keyword evidence="2" id="KW-1003">Cell membrane</keyword>
<dbReference type="AlphaFoldDB" id="A0A5E4N5C5"/>
<evidence type="ECO:0000256" key="9">
    <source>
        <dbReference type="ARBA" id="ARBA00023224"/>
    </source>
</evidence>
<reference evidence="11 12" key="1">
    <citation type="submission" date="2019-08" db="EMBL/GenBank/DDBJ databases">
        <authorList>
            <person name="Alioto T."/>
            <person name="Alioto T."/>
            <person name="Gomez Garrido J."/>
        </authorList>
    </citation>
    <scope>NUCLEOTIDE SEQUENCE [LARGE SCALE GENOMIC DNA]</scope>
</reference>
<dbReference type="PANTHER" id="PTHR21137">
    <property type="entry name" value="ODORANT RECEPTOR"/>
    <property type="match status" value="1"/>
</dbReference>
<organism evidence="11 12">
    <name type="scientific">Cinara cedri</name>
    <dbReference type="NCBI Taxonomy" id="506608"/>
    <lineage>
        <taxon>Eukaryota</taxon>
        <taxon>Metazoa</taxon>
        <taxon>Ecdysozoa</taxon>
        <taxon>Arthropoda</taxon>
        <taxon>Hexapoda</taxon>
        <taxon>Insecta</taxon>
        <taxon>Pterygota</taxon>
        <taxon>Neoptera</taxon>
        <taxon>Paraneoptera</taxon>
        <taxon>Hemiptera</taxon>
        <taxon>Sternorrhyncha</taxon>
        <taxon>Aphidomorpha</taxon>
        <taxon>Aphidoidea</taxon>
        <taxon>Aphididae</taxon>
        <taxon>Lachninae</taxon>
        <taxon>Cinara</taxon>
    </lineage>
</organism>
<evidence type="ECO:0000313" key="11">
    <source>
        <dbReference type="EMBL" id="VVC39903.1"/>
    </source>
</evidence>
<keyword evidence="7 10" id="KW-0472">Membrane</keyword>
<keyword evidence="8 10" id="KW-0675">Receptor</keyword>
<feature type="transmembrane region" description="Helical" evidence="10">
    <location>
        <begin position="128"/>
        <end position="147"/>
    </location>
</feature>
<dbReference type="GO" id="GO:0007165">
    <property type="term" value="P:signal transduction"/>
    <property type="evidence" value="ECO:0007669"/>
    <property type="project" value="UniProtKB-KW"/>
</dbReference>
<dbReference type="GO" id="GO:0004984">
    <property type="term" value="F:olfactory receptor activity"/>
    <property type="evidence" value="ECO:0007669"/>
    <property type="project" value="InterPro"/>
</dbReference>
<evidence type="ECO:0000256" key="6">
    <source>
        <dbReference type="ARBA" id="ARBA00022989"/>
    </source>
</evidence>
<feature type="transmembrane region" description="Helical" evidence="10">
    <location>
        <begin position="180"/>
        <end position="200"/>
    </location>
</feature>
<evidence type="ECO:0000256" key="1">
    <source>
        <dbReference type="ARBA" id="ARBA00004651"/>
    </source>
</evidence>
<dbReference type="Pfam" id="PF02949">
    <property type="entry name" value="7tm_6"/>
    <property type="match status" value="2"/>
</dbReference>
<dbReference type="EMBL" id="CABPRJ010001898">
    <property type="protein sequence ID" value="VVC39903.1"/>
    <property type="molecule type" value="Genomic_DNA"/>
</dbReference>
<dbReference type="Proteomes" id="UP000325440">
    <property type="component" value="Unassembled WGS sequence"/>
</dbReference>
<dbReference type="InterPro" id="IPR004117">
    <property type="entry name" value="7tm6_olfct_rcpt"/>
</dbReference>
<keyword evidence="4 10" id="KW-0812">Transmembrane</keyword>
<keyword evidence="3 10" id="KW-0716">Sensory transduction</keyword>
<keyword evidence="12" id="KW-1185">Reference proteome</keyword>
<proteinExistence type="inferred from homology"/>
<comment type="subcellular location">
    <subcellularLocation>
        <location evidence="1 10">Cell membrane</location>
        <topology evidence="1 10">Multi-pass membrane protein</topology>
    </subcellularLocation>
</comment>
<accession>A0A5E4N5C5</accession>
<keyword evidence="6 10" id="KW-1133">Transmembrane helix</keyword>
<evidence type="ECO:0000256" key="4">
    <source>
        <dbReference type="ARBA" id="ARBA00022692"/>
    </source>
</evidence>
<evidence type="ECO:0000313" key="12">
    <source>
        <dbReference type="Proteomes" id="UP000325440"/>
    </source>
</evidence>
<dbReference type="OrthoDB" id="6629856at2759"/>
<evidence type="ECO:0000256" key="10">
    <source>
        <dbReference type="RuleBase" id="RU351113"/>
    </source>
</evidence>
<gene>
    <name evidence="11" type="ORF">CINCED_3A023266</name>
</gene>
<sequence length="365" mass="42549">MIFLALPFNLLKCIGIFSLHSESSKWILFVYDLYRGFIFVLTFTVTVLMTVQLCLVTDLTMLARTIDVWTLFMSGIFKWVFMMVFNEEFAKLNSTLTQIHAQGRVAYGEYAADEFEVEFMKPTRKITWWYMFTGLIVTTIICLSPILSYPKGDRSDFEYYNDPKSYPLCCWIPFMLHEKWMFSVIFFSHALAFAFVVFMYLNIDSFFFGAIYAVGGQIELLKLSLDSIENFLTKIENLSCTDQITRYTQKQDVSFALFQLTLSTGVAETFSVLGFIGLSTWHQFLNNFFGEFIIQKQLSVGTALYNVPWWQANKKIRQLLTAMISRTINPTVITGFYLYKLSHESFLKFVKALYTYYMVLRRVNG</sequence>
<dbReference type="GO" id="GO:0005886">
    <property type="term" value="C:plasma membrane"/>
    <property type="evidence" value="ECO:0007669"/>
    <property type="project" value="UniProtKB-SubCell"/>
</dbReference>
<dbReference type="GO" id="GO:0005549">
    <property type="term" value="F:odorant binding"/>
    <property type="evidence" value="ECO:0007669"/>
    <property type="project" value="InterPro"/>
</dbReference>
<evidence type="ECO:0000256" key="5">
    <source>
        <dbReference type="ARBA" id="ARBA00022725"/>
    </source>
</evidence>
<evidence type="ECO:0000256" key="2">
    <source>
        <dbReference type="ARBA" id="ARBA00022475"/>
    </source>
</evidence>
<keyword evidence="9 10" id="KW-0807">Transducer</keyword>
<comment type="similarity">
    <text evidence="10">Belongs to the insect chemoreceptor superfamily. Heteromeric odorant receptor channel (TC 1.A.69) family.</text>
</comment>
<feature type="transmembrane region" description="Helical" evidence="10">
    <location>
        <begin position="68"/>
        <end position="85"/>
    </location>
</feature>
<name>A0A5E4N5C5_9HEMI</name>
<evidence type="ECO:0000256" key="3">
    <source>
        <dbReference type="ARBA" id="ARBA00022606"/>
    </source>
</evidence>
<evidence type="ECO:0000256" key="8">
    <source>
        <dbReference type="ARBA" id="ARBA00023170"/>
    </source>
</evidence>
<feature type="transmembrane region" description="Helical" evidence="10">
    <location>
        <begin position="37"/>
        <end position="56"/>
    </location>
</feature>
<evidence type="ECO:0000256" key="7">
    <source>
        <dbReference type="ARBA" id="ARBA00023136"/>
    </source>
</evidence>
<keyword evidence="5 10" id="KW-0552">Olfaction</keyword>
<comment type="caution">
    <text evidence="10">Lacks conserved residue(s) required for the propagation of feature annotation.</text>
</comment>